<comment type="caution">
    <text evidence="1">The sequence shown here is derived from an EMBL/GenBank/DDBJ whole genome shotgun (WGS) entry which is preliminary data.</text>
</comment>
<sequence length="265" mass="31098">MKSFFFVLILLFLIGCKEEKTFADDIVLTFPKDTQMKVQDFNEDSNEGGENLLYIGKLNQNIEVKYYEAIFPPPPPPPLPTESEKDFSIRIKKEKDSLFQLKNPFFKNEEIPLLFSKNENSVDSLSNKNLQIIVKENDTIPLYKENYDTKIINKYFAFPIFIKNISNKILRIPTESKSTALYIYEDSLDRFYFARNSNYMICGTTGGSYSYIELKPNEILVYAYPYFKSGTKQKAKMKFYKASSKEFEISIDDKILKNQYNKYYE</sequence>
<reference evidence="1 2" key="1">
    <citation type="submission" date="2014-07" db="EMBL/GenBank/DDBJ databases">
        <title>Epilithonimonas lactis LMG 22401 Genome.</title>
        <authorList>
            <person name="Pipes S.E."/>
            <person name="Stropko S.J."/>
        </authorList>
    </citation>
    <scope>NUCLEOTIDE SEQUENCE [LARGE SCALE GENOMIC DNA]</scope>
    <source>
        <strain evidence="1 2">LMG 24401</strain>
    </source>
</reference>
<accession>A0A085BMY9</accession>
<dbReference type="eggNOG" id="ENOG5033WFV">
    <property type="taxonomic scope" value="Bacteria"/>
</dbReference>
<dbReference type="AlphaFoldDB" id="A0A085BMY9"/>
<dbReference type="Proteomes" id="UP000028623">
    <property type="component" value="Unassembled WGS sequence"/>
</dbReference>
<dbReference type="OrthoDB" id="1245200at2"/>
<protein>
    <recommendedName>
        <fullName evidence="3">Lipoprotein</fullName>
    </recommendedName>
</protein>
<dbReference type="PROSITE" id="PS51257">
    <property type="entry name" value="PROKAR_LIPOPROTEIN"/>
    <property type="match status" value="1"/>
</dbReference>
<name>A0A085BMY9_9FLAO</name>
<keyword evidence="2" id="KW-1185">Reference proteome</keyword>
<organism evidence="1 2">
    <name type="scientific">Epilithonimonas lactis</name>
    <dbReference type="NCBI Taxonomy" id="421072"/>
    <lineage>
        <taxon>Bacteria</taxon>
        <taxon>Pseudomonadati</taxon>
        <taxon>Bacteroidota</taxon>
        <taxon>Flavobacteriia</taxon>
        <taxon>Flavobacteriales</taxon>
        <taxon>Weeksellaceae</taxon>
        <taxon>Chryseobacterium group</taxon>
        <taxon>Epilithonimonas</taxon>
    </lineage>
</organism>
<gene>
    <name evidence="1" type="ORF">IO89_04505</name>
</gene>
<proteinExistence type="predicted"/>
<evidence type="ECO:0008006" key="3">
    <source>
        <dbReference type="Google" id="ProtNLM"/>
    </source>
</evidence>
<dbReference type="RefSeq" id="WP_034973902.1">
    <property type="nucleotide sequence ID" value="NZ_FOFI01000002.1"/>
</dbReference>
<evidence type="ECO:0000313" key="2">
    <source>
        <dbReference type="Proteomes" id="UP000028623"/>
    </source>
</evidence>
<evidence type="ECO:0000313" key="1">
    <source>
        <dbReference type="EMBL" id="KFC23834.1"/>
    </source>
</evidence>
<dbReference type="STRING" id="421072.SAMN04488097_1874"/>
<dbReference type="EMBL" id="JPLY01000001">
    <property type="protein sequence ID" value="KFC23834.1"/>
    <property type="molecule type" value="Genomic_DNA"/>
</dbReference>